<dbReference type="GO" id="GO:0004803">
    <property type="term" value="F:transposase activity"/>
    <property type="evidence" value="ECO:0007669"/>
    <property type="project" value="InterPro"/>
</dbReference>
<dbReference type="Proteomes" id="UP000199365">
    <property type="component" value="Unassembled WGS sequence"/>
</dbReference>
<dbReference type="NCBIfam" id="NF033542">
    <property type="entry name" value="transpos_IS110"/>
    <property type="match status" value="1"/>
</dbReference>
<dbReference type="STRING" id="157910.SAMN05445850_7535"/>
<reference evidence="4" key="1">
    <citation type="submission" date="2016-10" db="EMBL/GenBank/DDBJ databases">
        <authorList>
            <person name="Varghese N."/>
            <person name="Submissions S."/>
        </authorList>
    </citation>
    <scope>NUCLEOTIDE SEQUENCE [LARGE SCALE GENOMIC DNA]</scope>
    <source>
        <strain evidence="4">DUS833</strain>
    </source>
</reference>
<evidence type="ECO:0000313" key="4">
    <source>
        <dbReference type="Proteomes" id="UP000199365"/>
    </source>
</evidence>
<organism evidence="3 4">
    <name type="scientific">Paraburkholderia tuberum</name>
    <dbReference type="NCBI Taxonomy" id="157910"/>
    <lineage>
        <taxon>Bacteria</taxon>
        <taxon>Pseudomonadati</taxon>
        <taxon>Pseudomonadota</taxon>
        <taxon>Betaproteobacteria</taxon>
        <taxon>Burkholderiales</taxon>
        <taxon>Burkholderiaceae</taxon>
        <taxon>Paraburkholderia</taxon>
    </lineage>
</organism>
<dbReference type="InterPro" id="IPR003346">
    <property type="entry name" value="Transposase_20"/>
</dbReference>
<evidence type="ECO:0000259" key="2">
    <source>
        <dbReference type="Pfam" id="PF02371"/>
    </source>
</evidence>
<sequence length="378" mass="42848">MSATQTVPQGNDTAIQVQLYMSFELGDKSWKLTASDGRRGPSRFSVHAGDTAAVLDCVRRAKERCQLEPQAPVHSCYEAGRDGWWLHRWLSGQGIDNLVVDPASIEVNRRARRAKTDRLDGDKLLVMLRRHHAGERIWSVVHEPTPEQEDARRTHRELARLSQERTAHTNRIRSLLVLHNLRVPVIVGGRDWAAWWERHREQVPPVLRGEIERESARLALVRQQLKVLEAARRQELAEGKHPLVAQLARLRAIGPKGAWVLVKEVFGWRRFANRRELAGSLGLTPTPYDSGGSQIEQGISKAGNKRARTMLVELAWRWLQLQPDSLLTQWFNRRFAGGGKRMRRVGIVALARRLAIALWHYLEHGEIPAGASLKPAAA</sequence>
<dbReference type="AlphaFoldDB" id="A0A1H1KH05"/>
<dbReference type="PANTHER" id="PTHR33055:SF3">
    <property type="entry name" value="PUTATIVE TRANSPOSASE FOR IS117-RELATED"/>
    <property type="match status" value="1"/>
</dbReference>
<dbReference type="InterPro" id="IPR047650">
    <property type="entry name" value="Transpos_IS110"/>
</dbReference>
<gene>
    <name evidence="3" type="ORF">SAMN05445850_7535</name>
</gene>
<dbReference type="Pfam" id="PF02371">
    <property type="entry name" value="Transposase_20"/>
    <property type="match status" value="1"/>
</dbReference>
<keyword evidence="4" id="KW-1185">Reference proteome</keyword>
<dbReference type="PANTHER" id="PTHR33055">
    <property type="entry name" value="TRANSPOSASE FOR INSERTION SEQUENCE ELEMENT IS1111A"/>
    <property type="match status" value="1"/>
</dbReference>
<accession>A0A1H1KH05</accession>
<feature type="domain" description="Transposase IS116/IS110/IS902 C-terminal" evidence="2">
    <location>
        <begin position="246"/>
        <end position="323"/>
    </location>
</feature>
<dbReference type="GO" id="GO:0003677">
    <property type="term" value="F:DNA binding"/>
    <property type="evidence" value="ECO:0007669"/>
    <property type="project" value="InterPro"/>
</dbReference>
<evidence type="ECO:0000313" key="3">
    <source>
        <dbReference type="EMBL" id="SDR61069.1"/>
    </source>
</evidence>
<protein>
    <submittedName>
        <fullName evidence="3">Transposase</fullName>
    </submittedName>
</protein>
<dbReference type="EMBL" id="FNKX01000004">
    <property type="protein sequence ID" value="SDR61069.1"/>
    <property type="molecule type" value="Genomic_DNA"/>
</dbReference>
<feature type="coiled-coil region" evidence="1">
    <location>
        <begin position="211"/>
        <end position="238"/>
    </location>
</feature>
<keyword evidence="1" id="KW-0175">Coiled coil</keyword>
<dbReference type="RefSeq" id="WP_090812128.1">
    <property type="nucleotide sequence ID" value="NZ_FNKX01000004.1"/>
</dbReference>
<dbReference type="GO" id="GO:0006313">
    <property type="term" value="P:DNA transposition"/>
    <property type="evidence" value="ECO:0007669"/>
    <property type="project" value="InterPro"/>
</dbReference>
<name>A0A1H1KH05_9BURK</name>
<evidence type="ECO:0000256" key="1">
    <source>
        <dbReference type="SAM" id="Coils"/>
    </source>
</evidence>
<proteinExistence type="predicted"/>